<dbReference type="AlphaFoldDB" id="A0A2Z4MCK5"/>
<proteinExistence type="predicted"/>
<accession>A0A2Z4MCK5</accession>
<keyword evidence="2" id="KW-0808">Transferase</keyword>
<reference evidence="2 3" key="1">
    <citation type="journal article" date="2015" name="Genome Announc.">
        <title>Draft Genome Sequence of Brevibacillus brevis DZQ7, a Plant Growth-Promoting Rhizobacterium with Broad-Spectrum Antimicrobial Activity.</title>
        <authorList>
            <person name="Hou Q."/>
            <person name="Wang C."/>
            <person name="Hou X."/>
            <person name="Xia Z."/>
            <person name="Ye J."/>
            <person name="Liu K."/>
            <person name="Liu H."/>
            <person name="Wang J."/>
            <person name="Guo H."/>
            <person name="Yu X."/>
            <person name="Yang Y."/>
            <person name="Du B."/>
            <person name="Ding Y."/>
        </authorList>
    </citation>
    <scope>NUCLEOTIDE SEQUENCE [LARGE SCALE GENOMIC DNA]</scope>
    <source>
        <strain evidence="2 3">DZQ7</strain>
    </source>
</reference>
<dbReference type="InterPro" id="IPR000594">
    <property type="entry name" value="ThiF_NAD_FAD-bd"/>
</dbReference>
<dbReference type="Gene3D" id="3.40.50.720">
    <property type="entry name" value="NAD(P)-binding Rossmann-like Domain"/>
    <property type="match status" value="1"/>
</dbReference>
<evidence type="ECO:0000259" key="1">
    <source>
        <dbReference type="Pfam" id="PF00899"/>
    </source>
</evidence>
<name>A0A2Z4MCK5_BREBE</name>
<dbReference type="GO" id="GO:0004792">
    <property type="term" value="F:thiosulfate-cyanide sulfurtransferase activity"/>
    <property type="evidence" value="ECO:0007669"/>
    <property type="project" value="TreeGrafter"/>
</dbReference>
<gene>
    <name evidence="2" type="ORF">AB432_003920</name>
</gene>
<keyword evidence="2" id="KW-0548">Nucleotidyltransferase</keyword>
<feature type="domain" description="THIF-type NAD/FAD binding fold" evidence="1">
    <location>
        <begin position="120"/>
        <end position="362"/>
    </location>
</feature>
<organism evidence="2 3">
    <name type="scientific">Brevibacillus brevis</name>
    <name type="common">Bacillus brevis</name>
    <dbReference type="NCBI Taxonomy" id="1393"/>
    <lineage>
        <taxon>Bacteria</taxon>
        <taxon>Bacillati</taxon>
        <taxon>Bacillota</taxon>
        <taxon>Bacilli</taxon>
        <taxon>Bacillales</taxon>
        <taxon>Paenibacillaceae</taxon>
        <taxon>Brevibacillus</taxon>
    </lineage>
</organism>
<dbReference type="InterPro" id="IPR035985">
    <property type="entry name" value="Ubiquitin-activating_enz"/>
</dbReference>
<dbReference type="InterPro" id="IPR045886">
    <property type="entry name" value="ThiF/MoeB/HesA"/>
</dbReference>
<sequence length="384" mass="43377">MERRPLFKPVHPVYEVTEKMIRLGEAPGYTFELEDENGSIRKMIKLMDGTRTVGDIHTLLVVDYPEITYEEISEAVESLSGLGFLMDQAKEEASVLTSEQKERYKANIRYFSLFTDLNQSPSELQEQVSRKKVTILGMGAFGSTLLVNLVGAGIQHIKLVDFDRVELSNLNRQMVFNERDIGRLKVEAARDFIGRLHSEVLIETETMQIKSSEDVERVIAGSDLVMLAADQPFFFLQRWVNHACTKLQIPFIAGGFNLIEGQFFMVEPGKTGCIDCMHLHRSRQIEDYPQLIQRLLDTNFILPTATIAPNTMMITGMMASDAIRYLTGIAPVQSAGKFIIFDFNTLEKSVFFEWERNEAECPTCGGGSGAEPIFHIKRSEVLAK</sequence>
<dbReference type="Proteomes" id="UP000036061">
    <property type="component" value="Chromosome"/>
</dbReference>
<dbReference type="SUPFAM" id="SSF69572">
    <property type="entry name" value="Activating enzymes of the ubiquitin-like proteins"/>
    <property type="match status" value="1"/>
</dbReference>
<dbReference type="GO" id="GO:0016779">
    <property type="term" value="F:nucleotidyltransferase activity"/>
    <property type="evidence" value="ECO:0007669"/>
    <property type="project" value="UniProtKB-KW"/>
</dbReference>
<dbReference type="RefSeq" id="WP_048031123.1">
    <property type="nucleotide sequence ID" value="NZ_CP030117.1"/>
</dbReference>
<dbReference type="Pfam" id="PF00899">
    <property type="entry name" value="ThiF"/>
    <property type="match status" value="1"/>
</dbReference>
<dbReference type="EMBL" id="CP030117">
    <property type="protein sequence ID" value="AWX54237.1"/>
    <property type="molecule type" value="Genomic_DNA"/>
</dbReference>
<dbReference type="PANTHER" id="PTHR10953:SF102">
    <property type="entry name" value="ADENYLYLTRANSFERASE AND SULFURTRANSFERASE MOCS3"/>
    <property type="match status" value="1"/>
</dbReference>
<evidence type="ECO:0000313" key="3">
    <source>
        <dbReference type="Proteomes" id="UP000036061"/>
    </source>
</evidence>
<dbReference type="GO" id="GO:0005737">
    <property type="term" value="C:cytoplasm"/>
    <property type="evidence" value="ECO:0007669"/>
    <property type="project" value="TreeGrafter"/>
</dbReference>
<dbReference type="PANTHER" id="PTHR10953">
    <property type="entry name" value="UBIQUITIN-ACTIVATING ENZYME E1"/>
    <property type="match status" value="1"/>
</dbReference>
<protein>
    <submittedName>
        <fullName evidence="2">ThiF family adenylyltransferase</fullName>
    </submittedName>
</protein>
<evidence type="ECO:0000313" key="2">
    <source>
        <dbReference type="EMBL" id="AWX54237.1"/>
    </source>
</evidence>
<dbReference type="GO" id="GO:0008641">
    <property type="term" value="F:ubiquitin-like modifier activating enzyme activity"/>
    <property type="evidence" value="ECO:0007669"/>
    <property type="project" value="InterPro"/>
</dbReference>